<keyword evidence="3" id="KW-1185">Reference proteome</keyword>
<dbReference type="Gene3D" id="3.30.565.60">
    <property type="match status" value="1"/>
</dbReference>
<dbReference type="PANTHER" id="PTHR30595:SF6">
    <property type="entry name" value="SCHLAFEN ALBA-2 DOMAIN-CONTAINING PROTEIN"/>
    <property type="match status" value="1"/>
</dbReference>
<dbReference type="Pfam" id="PF04326">
    <property type="entry name" value="SLFN_AlbA_2"/>
    <property type="match status" value="1"/>
</dbReference>
<proteinExistence type="predicted"/>
<dbReference type="RefSeq" id="WP_208650467.1">
    <property type="nucleotide sequence ID" value="NZ_CP036528.1"/>
</dbReference>
<evidence type="ECO:0000259" key="1">
    <source>
        <dbReference type="Pfam" id="PF04326"/>
    </source>
</evidence>
<dbReference type="KEGG" id="uth:DKZ56_13580"/>
<dbReference type="InterPro" id="IPR007421">
    <property type="entry name" value="Schlafen_AlbA_2_dom"/>
</dbReference>
<gene>
    <name evidence="2" type="ORF">DKZ56_13580</name>
</gene>
<dbReference type="InterPro" id="IPR038461">
    <property type="entry name" value="Schlafen_AlbA_2_dom_sf"/>
</dbReference>
<dbReference type="InterPro" id="IPR038475">
    <property type="entry name" value="RecG_C_sf"/>
</dbReference>
<sequence>MYRDIDYLVSLLKELQALPKETEWVEFKSNQSDPNAIGEYISALSNSAVLCGKTSAYLVWGIEDDTHKLIGTNFKISTSKKGAEDLEPWLSRLLNPRIDFQVYEFQYDGLDFVILEIPRASNVPTKFSGQEYIRVGSHKKPLKDYPEKERALWRAFENVAFEEEVAKSDLEKSEVLSLLDYTAYYELLNLRLPTNLDMVIENLIADHFVQRQDNGRYSITNLGGILFAKNLSLFPTLHRKAVRVIQYSGKNKLNPVREQIGGKGYAIGYEGLINFIDSMTPTEEIIEKGIRRSIKHFPELAIREVVANALIHQDFRISGTGPTIEIYSDRMEITNPGKPLMSTERLLDSPPQSRNERLASFMRRIGICEERGSGIDKIVFAAESEHLPAPTITVNSEHTVVTLYKFKPLKEMERHEKLHACYMHASLKYVSKDYLTNSSLKERFGVTDSPTISRIIKDAVENGKIKPLDPNTAPRYMKYIPYWA</sequence>
<feature type="domain" description="Schlafen AlbA-2" evidence="1">
    <location>
        <begin position="21"/>
        <end position="142"/>
    </location>
</feature>
<evidence type="ECO:0000313" key="3">
    <source>
        <dbReference type="Proteomes" id="UP000291151"/>
    </source>
</evidence>
<dbReference type="AlphaFoldDB" id="A0A4P6UWP4"/>
<evidence type="ECO:0000313" key="2">
    <source>
        <dbReference type="EMBL" id="QBK26781.1"/>
    </source>
</evidence>
<dbReference type="Proteomes" id="UP000291151">
    <property type="component" value="Chromosome"/>
</dbReference>
<dbReference type="Pfam" id="PF13749">
    <property type="entry name" value="HATPase_c_4"/>
    <property type="match status" value="1"/>
</dbReference>
<organism evidence="2 3">
    <name type="scientific">Ureibacillus thermophilus</name>
    <dbReference type="NCBI Taxonomy" id="367743"/>
    <lineage>
        <taxon>Bacteria</taxon>
        <taxon>Bacillati</taxon>
        <taxon>Bacillota</taxon>
        <taxon>Bacilli</taxon>
        <taxon>Bacillales</taxon>
        <taxon>Caryophanaceae</taxon>
        <taxon>Ureibacillus</taxon>
    </lineage>
</organism>
<protein>
    <submittedName>
        <fullName evidence="2">Transcriptional regulator</fullName>
    </submittedName>
</protein>
<dbReference type="EMBL" id="CP036528">
    <property type="protein sequence ID" value="QBK26781.1"/>
    <property type="molecule type" value="Genomic_DNA"/>
</dbReference>
<dbReference type="PANTHER" id="PTHR30595">
    <property type="entry name" value="GLPR-RELATED TRANSCRIPTIONAL REPRESSOR"/>
    <property type="match status" value="1"/>
</dbReference>
<accession>A0A4P6UWP4</accession>
<reference evidence="2 3" key="1">
    <citation type="submission" date="2019-02" db="EMBL/GenBank/DDBJ databases">
        <title>Ureibacillus thermophilus.</title>
        <authorList>
            <person name="Sunny J.S."/>
            <person name="Natarajan A."/>
            <person name="Saleena L.M."/>
        </authorList>
    </citation>
    <scope>NUCLEOTIDE SEQUENCE [LARGE SCALE GENOMIC DNA]</scope>
    <source>
        <strain evidence="2 3">LM102</strain>
    </source>
</reference>
<dbReference type="Gene3D" id="3.30.950.30">
    <property type="entry name" value="Schlafen, AAA domain"/>
    <property type="match status" value="1"/>
</dbReference>
<name>A0A4P6UWP4_9BACL</name>